<proteinExistence type="predicted"/>
<dbReference type="Proteomes" id="UP000292402">
    <property type="component" value="Unassembled WGS sequence"/>
</dbReference>
<organism evidence="2 3">
    <name type="scientific">Alternaria tenuissima</name>
    <dbReference type="NCBI Taxonomy" id="119927"/>
    <lineage>
        <taxon>Eukaryota</taxon>
        <taxon>Fungi</taxon>
        <taxon>Dikarya</taxon>
        <taxon>Ascomycota</taxon>
        <taxon>Pezizomycotina</taxon>
        <taxon>Dothideomycetes</taxon>
        <taxon>Pleosporomycetidae</taxon>
        <taxon>Pleosporales</taxon>
        <taxon>Pleosporineae</taxon>
        <taxon>Pleosporaceae</taxon>
        <taxon>Alternaria</taxon>
        <taxon>Alternaria sect. Alternaria</taxon>
        <taxon>Alternaria alternata complex</taxon>
    </lineage>
</organism>
<evidence type="ECO:0000256" key="1">
    <source>
        <dbReference type="SAM" id="Phobius"/>
    </source>
</evidence>
<evidence type="ECO:0000313" key="2">
    <source>
        <dbReference type="EMBL" id="RYN51632.1"/>
    </source>
</evidence>
<comment type="caution">
    <text evidence="2">The sequence shown here is derived from an EMBL/GenBank/DDBJ whole genome shotgun (WGS) entry which is preliminary data.</text>
</comment>
<evidence type="ECO:0000313" key="3">
    <source>
        <dbReference type="Proteomes" id="UP000292402"/>
    </source>
</evidence>
<name>A0A4Q4MIX5_9PLEO</name>
<dbReference type="PANTHER" id="PTHR35041:SF6">
    <property type="entry name" value="FORMYLMETHIONINE DEFORMYLASE-LIKE PROTEIN-RELATED"/>
    <property type="match status" value="1"/>
</dbReference>
<protein>
    <submittedName>
        <fullName evidence="2">Uncharacterized protein</fullName>
    </submittedName>
</protein>
<sequence length="495" mass="56114">MIELSAMNVPPPENLDVLYPNYTSVPSLAYLYRAYMAQAGLNISVDYGEVAYEYVQPSRPLLNLARLVLLNGEILEFPSPVSENMSYSLEYQVLQVSCKEETQNWIFSDLQSKFPSVFAMEWYYISEIQSDKVRPLPIFNISTIRYPGTYDLNFTSRVWTYAVNTQSIICEPFSALLSVNVSYTRGVRHIEHSIEDVQSMPNITESVYRFPHGREKPTPNISEVPVDTPEYAEWVSTIKDRLMSWNIYTTMDASFRSLAHTWEGTMGIPAESDKTEWNGTLVPFSNDTIDPGDTIIEWSAFNTQRNNVTSVYNTERQNPWDLGFDYGVAFEETFDPRRDLNLNESMLNEFLINVSISALTLDTWRVQTPVNVTEYRTTYHFSRPINLIVPYSLSLGFALIFVSIGVWSLLANGVPATDGGFLQIVTTNTGRTEMEKLIENKNEDEDEEAVITELLSMRVRYGELVNEGGVGIGRAGFGTLAETRPLGTRTNKGVD</sequence>
<keyword evidence="1" id="KW-0472">Membrane</keyword>
<dbReference type="EMBL" id="PDXA01000015">
    <property type="protein sequence ID" value="RYN51632.1"/>
    <property type="molecule type" value="Genomic_DNA"/>
</dbReference>
<dbReference type="PANTHER" id="PTHR35041">
    <property type="entry name" value="MEDIATOR OF RNA POLYMERASE II TRANSCRIPTION SUBUNIT 1"/>
    <property type="match status" value="1"/>
</dbReference>
<gene>
    <name evidence="2" type="ORF">AA0114_g5411</name>
</gene>
<keyword evidence="1" id="KW-0812">Transmembrane</keyword>
<dbReference type="AlphaFoldDB" id="A0A4Q4MIX5"/>
<reference evidence="3" key="1">
    <citation type="journal article" date="2019" name="bioRxiv">
        <title>Genomics, evolutionary history and diagnostics of the Alternaria alternata species group including apple and Asian pear pathotypes.</title>
        <authorList>
            <person name="Armitage A.D."/>
            <person name="Cockerton H.M."/>
            <person name="Sreenivasaprasad S."/>
            <person name="Woodhall J.W."/>
            <person name="Lane C.R."/>
            <person name="Harrison R.J."/>
            <person name="Clarkson J.P."/>
        </authorList>
    </citation>
    <scope>NUCLEOTIDE SEQUENCE [LARGE SCALE GENOMIC DNA]</scope>
    <source>
        <strain evidence="3">FERA 1082</strain>
    </source>
</reference>
<keyword evidence="1" id="KW-1133">Transmembrane helix</keyword>
<feature type="transmembrane region" description="Helical" evidence="1">
    <location>
        <begin position="388"/>
        <end position="410"/>
    </location>
</feature>
<accession>A0A4Q4MIX5</accession>